<sequence length="102" mass="11467">MGDYCPRSRMEASGRGLVGLFLSTQVHGFHLTRCGWLILGLRGAHVGHLFPLSPELVDLHVVEVELSFELGHEPLPLVIVDEVDRERAHLLLAQELERQFGF</sequence>
<organism evidence="1">
    <name type="scientific">Strombidium rassoulzadegani</name>
    <dbReference type="NCBI Taxonomy" id="1082188"/>
    <lineage>
        <taxon>Eukaryota</taxon>
        <taxon>Sar</taxon>
        <taxon>Alveolata</taxon>
        <taxon>Ciliophora</taxon>
        <taxon>Intramacronucleata</taxon>
        <taxon>Spirotrichea</taxon>
        <taxon>Oligotrichia</taxon>
        <taxon>Strombidiidae</taxon>
        <taxon>Strombidium</taxon>
    </lineage>
</organism>
<dbReference type="AlphaFoldDB" id="A0A7S3CSD5"/>
<name>A0A7S3CSD5_9SPIT</name>
<dbReference type="EMBL" id="HBIA01015902">
    <property type="protein sequence ID" value="CAE0236126.1"/>
    <property type="molecule type" value="Transcribed_RNA"/>
</dbReference>
<accession>A0A7S3CSD5</accession>
<evidence type="ECO:0000313" key="1">
    <source>
        <dbReference type="EMBL" id="CAE0236126.1"/>
    </source>
</evidence>
<proteinExistence type="predicted"/>
<protein>
    <submittedName>
        <fullName evidence="1">Uncharacterized protein</fullName>
    </submittedName>
</protein>
<gene>
    <name evidence="1" type="ORF">SRAS04492_LOCUS7933</name>
</gene>
<reference evidence="1" key="1">
    <citation type="submission" date="2021-01" db="EMBL/GenBank/DDBJ databases">
        <authorList>
            <person name="Corre E."/>
            <person name="Pelletier E."/>
            <person name="Niang G."/>
            <person name="Scheremetjew M."/>
            <person name="Finn R."/>
            <person name="Kale V."/>
            <person name="Holt S."/>
            <person name="Cochrane G."/>
            <person name="Meng A."/>
            <person name="Brown T."/>
            <person name="Cohen L."/>
        </authorList>
    </citation>
    <scope>NUCLEOTIDE SEQUENCE</scope>
    <source>
        <strain evidence="1">Ras09</strain>
    </source>
</reference>